<reference evidence="3" key="2">
    <citation type="submission" date="2025-09" db="UniProtKB">
        <authorList>
            <consortium name="Ensembl"/>
        </authorList>
    </citation>
    <scope>IDENTIFICATION</scope>
</reference>
<evidence type="ECO:0000313" key="4">
    <source>
        <dbReference type="Proteomes" id="UP000694421"/>
    </source>
</evidence>
<dbReference type="SUPFAM" id="SSF57392">
    <property type="entry name" value="Defensin-like"/>
    <property type="match status" value="1"/>
</dbReference>
<feature type="chain" id="PRO_5034283893" description="Beta-defensin-like domain-containing protein" evidence="1">
    <location>
        <begin position="19"/>
        <end position="63"/>
    </location>
</feature>
<protein>
    <recommendedName>
        <fullName evidence="2">Beta-defensin-like domain-containing protein</fullName>
    </recommendedName>
</protein>
<keyword evidence="4" id="KW-1185">Reference proteome</keyword>
<dbReference type="AlphaFoldDB" id="A0A8D0B8E5"/>
<dbReference type="Pfam" id="PF00711">
    <property type="entry name" value="Defensin_beta"/>
    <property type="match status" value="1"/>
</dbReference>
<dbReference type="Proteomes" id="UP000694421">
    <property type="component" value="Unplaced"/>
</dbReference>
<dbReference type="InterPro" id="IPR001855">
    <property type="entry name" value="Defensin_beta-like"/>
</dbReference>
<reference evidence="3" key="1">
    <citation type="submission" date="2025-08" db="UniProtKB">
        <authorList>
            <consortium name="Ensembl"/>
        </authorList>
    </citation>
    <scope>IDENTIFICATION</scope>
</reference>
<feature type="domain" description="Beta-defensin-like" evidence="2">
    <location>
        <begin position="26"/>
        <end position="62"/>
    </location>
</feature>
<dbReference type="GO" id="GO:0005576">
    <property type="term" value="C:extracellular region"/>
    <property type="evidence" value="ECO:0007669"/>
    <property type="project" value="InterPro"/>
</dbReference>
<organism evidence="3 4">
    <name type="scientific">Salvator merianae</name>
    <name type="common">Argentine black and white tegu</name>
    <name type="synonym">Tupinambis merianae</name>
    <dbReference type="NCBI Taxonomy" id="96440"/>
    <lineage>
        <taxon>Eukaryota</taxon>
        <taxon>Metazoa</taxon>
        <taxon>Chordata</taxon>
        <taxon>Craniata</taxon>
        <taxon>Vertebrata</taxon>
        <taxon>Euteleostomi</taxon>
        <taxon>Lepidosauria</taxon>
        <taxon>Squamata</taxon>
        <taxon>Bifurcata</taxon>
        <taxon>Unidentata</taxon>
        <taxon>Episquamata</taxon>
        <taxon>Laterata</taxon>
        <taxon>Teiioidea</taxon>
        <taxon>Teiidae</taxon>
        <taxon>Salvator</taxon>
    </lineage>
</organism>
<keyword evidence="1" id="KW-0732">Signal</keyword>
<dbReference type="Ensembl" id="ENSSMRT00000005524.1">
    <property type="protein sequence ID" value="ENSSMRP00000004681.1"/>
    <property type="gene ID" value="ENSSMRG00000003851.1"/>
</dbReference>
<dbReference type="Gene3D" id="3.10.360.10">
    <property type="entry name" value="Antimicrobial Peptide, Beta-defensin 2, Chain A"/>
    <property type="match status" value="1"/>
</dbReference>
<sequence length="63" mass="6782">IKYLCNKLMLCLLWIGFAQPPPALEDTVACHNSGGFCRPVGLCPTNFSPSGACHGENLICCKK</sequence>
<name>A0A8D0B8E5_SALMN</name>
<accession>A0A8D0B8E5</accession>
<feature type="signal peptide" evidence="1">
    <location>
        <begin position="1"/>
        <end position="18"/>
    </location>
</feature>
<evidence type="ECO:0000259" key="2">
    <source>
        <dbReference type="Pfam" id="PF00711"/>
    </source>
</evidence>
<evidence type="ECO:0000256" key="1">
    <source>
        <dbReference type="SAM" id="SignalP"/>
    </source>
</evidence>
<proteinExistence type="predicted"/>
<dbReference type="GO" id="GO:0006952">
    <property type="term" value="P:defense response"/>
    <property type="evidence" value="ECO:0007669"/>
    <property type="project" value="InterPro"/>
</dbReference>
<dbReference type="GeneTree" id="ENSGT00990000207971"/>
<dbReference type="OMA" id="GACHGEN"/>
<evidence type="ECO:0000313" key="3">
    <source>
        <dbReference type="Ensembl" id="ENSSMRP00000004681.1"/>
    </source>
</evidence>